<protein>
    <submittedName>
        <fullName evidence="2">Uncharacterized protein</fullName>
    </submittedName>
</protein>
<organism evidence="2 3">
    <name type="scientific">Daedalea quercina L-15889</name>
    <dbReference type="NCBI Taxonomy" id="1314783"/>
    <lineage>
        <taxon>Eukaryota</taxon>
        <taxon>Fungi</taxon>
        <taxon>Dikarya</taxon>
        <taxon>Basidiomycota</taxon>
        <taxon>Agaricomycotina</taxon>
        <taxon>Agaricomycetes</taxon>
        <taxon>Polyporales</taxon>
        <taxon>Fomitopsis</taxon>
    </lineage>
</organism>
<gene>
    <name evidence="2" type="ORF">DAEQUDRAFT_673800</name>
</gene>
<accession>A0A165NMT3</accession>
<reference evidence="2 3" key="1">
    <citation type="journal article" date="2016" name="Mol. Biol. Evol.">
        <title>Comparative Genomics of Early-Diverging Mushroom-Forming Fungi Provides Insights into the Origins of Lignocellulose Decay Capabilities.</title>
        <authorList>
            <person name="Nagy L.G."/>
            <person name="Riley R."/>
            <person name="Tritt A."/>
            <person name="Adam C."/>
            <person name="Daum C."/>
            <person name="Floudas D."/>
            <person name="Sun H."/>
            <person name="Yadav J.S."/>
            <person name="Pangilinan J."/>
            <person name="Larsson K.H."/>
            <person name="Matsuura K."/>
            <person name="Barry K."/>
            <person name="Labutti K."/>
            <person name="Kuo R."/>
            <person name="Ohm R.A."/>
            <person name="Bhattacharya S.S."/>
            <person name="Shirouzu T."/>
            <person name="Yoshinaga Y."/>
            <person name="Martin F.M."/>
            <person name="Grigoriev I.V."/>
            <person name="Hibbett D.S."/>
        </authorList>
    </citation>
    <scope>NUCLEOTIDE SEQUENCE [LARGE SCALE GENOMIC DNA]</scope>
    <source>
        <strain evidence="2 3">L-15889</strain>
    </source>
</reference>
<evidence type="ECO:0000313" key="3">
    <source>
        <dbReference type="Proteomes" id="UP000076727"/>
    </source>
</evidence>
<dbReference type="AlphaFoldDB" id="A0A165NMT3"/>
<dbReference type="Proteomes" id="UP000076727">
    <property type="component" value="Unassembled WGS sequence"/>
</dbReference>
<proteinExistence type="predicted"/>
<sequence>MVIVVFCVLLPSLLWQISRVSALGHRLATYPPTRAELDALKAEWLNERMEHQRDYDQWARDRVAFEEEKRAWRAARKEHELDKDNWTRERRAYEADTQRWHRAMEGYEFAKKQWAVEQESFARERIRMQKAWKEEQEGWAREREEREREWREEADRHRVHEGNVLGLSWGQVESHQCVRFGTREYTARLGFDMQEACQHMPVILNGAPVAMAHECMMGDTLVGRWNINEGETACRPNWGDVYDKGCIGQGSGKHRFEARLWDLHGDEDWMTMCSTTPADVHGHHFDGPTHCENRGVLHGMVGMWDVDDHQCW</sequence>
<name>A0A165NMT3_9APHY</name>
<keyword evidence="3" id="KW-1185">Reference proteome</keyword>
<dbReference type="STRING" id="1314783.A0A165NMT3"/>
<evidence type="ECO:0000256" key="1">
    <source>
        <dbReference type="SAM" id="SignalP"/>
    </source>
</evidence>
<dbReference type="EMBL" id="KV429079">
    <property type="protein sequence ID" value="KZT67158.1"/>
    <property type="molecule type" value="Genomic_DNA"/>
</dbReference>
<evidence type="ECO:0000313" key="2">
    <source>
        <dbReference type="EMBL" id="KZT67158.1"/>
    </source>
</evidence>
<feature type="chain" id="PRO_5007863255" evidence="1">
    <location>
        <begin position="23"/>
        <end position="312"/>
    </location>
</feature>
<dbReference type="OrthoDB" id="3153758at2759"/>
<keyword evidence="1" id="KW-0732">Signal</keyword>
<feature type="signal peptide" evidence="1">
    <location>
        <begin position="1"/>
        <end position="22"/>
    </location>
</feature>